<dbReference type="AlphaFoldDB" id="A0A329R2G0"/>
<keyword evidence="5 7" id="KW-1133">Transmembrane helix</keyword>
<dbReference type="PANTHER" id="PTHR43141:SF4">
    <property type="entry name" value="CYTOCHROME BD2 SUBUNIT II"/>
    <property type="match status" value="1"/>
</dbReference>
<feature type="transmembrane region" description="Helical" evidence="7">
    <location>
        <begin position="44"/>
        <end position="69"/>
    </location>
</feature>
<keyword evidence="3" id="KW-1003">Cell membrane</keyword>
<dbReference type="GO" id="GO:0019646">
    <property type="term" value="P:aerobic electron transport chain"/>
    <property type="evidence" value="ECO:0007669"/>
    <property type="project" value="TreeGrafter"/>
</dbReference>
<feature type="transmembrane region" description="Helical" evidence="7">
    <location>
        <begin position="158"/>
        <end position="177"/>
    </location>
</feature>
<dbReference type="RefSeq" id="WP_112256471.1">
    <property type="nucleotide sequence ID" value="NZ_QMIG01000001.1"/>
</dbReference>
<evidence type="ECO:0008006" key="10">
    <source>
        <dbReference type="Google" id="ProtNLM"/>
    </source>
</evidence>
<dbReference type="GO" id="GO:0005886">
    <property type="term" value="C:plasma membrane"/>
    <property type="evidence" value="ECO:0007669"/>
    <property type="project" value="UniProtKB-SubCell"/>
</dbReference>
<dbReference type="InterPro" id="IPR003317">
    <property type="entry name" value="Cyt-d_oxidase_su2"/>
</dbReference>
<keyword evidence="4 7" id="KW-0812">Transmembrane</keyword>
<comment type="similarity">
    <text evidence="2">Belongs to the cytochrome ubiquinol oxidase subunit 2 family.</text>
</comment>
<evidence type="ECO:0000256" key="5">
    <source>
        <dbReference type="ARBA" id="ARBA00022989"/>
    </source>
</evidence>
<dbReference type="GO" id="GO:0009055">
    <property type="term" value="F:electron transfer activity"/>
    <property type="evidence" value="ECO:0007669"/>
    <property type="project" value="TreeGrafter"/>
</dbReference>
<protein>
    <recommendedName>
        <fullName evidence="10">Cytochrome d ubiquinol oxidase subunit II</fullName>
    </recommendedName>
</protein>
<dbReference type="Proteomes" id="UP000250462">
    <property type="component" value="Unassembled WGS sequence"/>
</dbReference>
<keyword evidence="6 7" id="KW-0472">Membrane</keyword>
<feature type="transmembrane region" description="Helical" evidence="7">
    <location>
        <begin position="197"/>
        <end position="214"/>
    </location>
</feature>
<organism evidence="8 9">
    <name type="scientific">Phytoactinopolyspora halophila</name>
    <dbReference type="NCBI Taxonomy" id="1981511"/>
    <lineage>
        <taxon>Bacteria</taxon>
        <taxon>Bacillati</taxon>
        <taxon>Actinomycetota</taxon>
        <taxon>Actinomycetes</taxon>
        <taxon>Jiangellales</taxon>
        <taxon>Jiangellaceae</taxon>
        <taxon>Phytoactinopolyspora</taxon>
    </lineage>
</organism>
<dbReference type="GO" id="GO:0016682">
    <property type="term" value="F:oxidoreductase activity, acting on diphenols and related substances as donors, oxygen as acceptor"/>
    <property type="evidence" value="ECO:0007669"/>
    <property type="project" value="TreeGrafter"/>
</dbReference>
<dbReference type="GO" id="GO:0070069">
    <property type="term" value="C:cytochrome complex"/>
    <property type="evidence" value="ECO:0007669"/>
    <property type="project" value="TreeGrafter"/>
</dbReference>
<sequence length="319" mass="34329">MTLDVVWLGLLGLMIGGWFVLDGANLGLGAALRWTWRTPDDRRLALTALGPFLLGSEVWLVAGIGLLIGVFPALEKDLFNAYYPIVIVVIAAWMSRDAGVWLRSRRRASGWRARWDTVIVLASVALAFAWGLLLGNVVQGVPYGTRPGLGTLVSPYSLLWGVTVVAAFTWHGAVFTALRMPRDRQARAARTARRGTVPVLVSLLGVALATPLAGVPVDRWGAAAVVWSLMVGGTLAAGRWLRAERYAVTYACSAVVAAGLVVAVGIATAPRLLDGIADARTLELLAVVVLPVVPVLLAAQAWMWWTFRHRIGTRSAVFY</sequence>
<evidence type="ECO:0000256" key="7">
    <source>
        <dbReference type="SAM" id="Phobius"/>
    </source>
</evidence>
<feature type="transmembrane region" description="Helical" evidence="7">
    <location>
        <begin position="248"/>
        <end position="272"/>
    </location>
</feature>
<evidence type="ECO:0000256" key="2">
    <source>
        <dbReference type="ARBA" id="ARBA00007543"/>
    </source>
</evidence>
<evidence type="ECO:0000256" key="1">
    <source>
        <dbReference type="ARBA" id="ARBA00004651"/>
    </source>
</evidence>
<dbReference type="OrthoDB" id="9776710at2"/>
<feature type="transmembrane region" description="Helical" evidence="7">
    <location>
        <begin position="284"/>
        <end position="305"/>
    </location>
</feature>
<reference evidence="8 9" key="1">
    <citation type="submission" date="2018-06" db="EMBL/GenBank/DDBJ databases">
        <title>Phytoactinopolyspora halophila sp. nov., a novel halophilic actinomycete isolated from a saline soil in China.</title>
        <authorList>
            <person name="Tang S.-K."/>
        </authorList>
    </citation>
    <scope>NUCLEOTIDE SEQUENCE [LARGE SCALE GENOMIC DNA]</scope>
    <source>
        <strain evidence="8 9">YIM 96934</strain>
    </source>
</reference>
<evidence type="ECO:0000256" key="3">
    <source>
        <dbReference type="ARBA" id="ARBA00022475"/>
    </source>
</evidence>
<gene>
    <name evidence="8" type="ORF">DPM12_01430</name>
</gene>
<feature type="transmembrane region" description="Helical" evidence="7">
    <location>
        <begin position="81"/>
        <end position="103"/>
    </location>
</feature>
<feature type="transmembrane region" description="Helical" evidence="7">
    <location>
        <begin position="220"/>
        <end position="241"/>
    </location>
</feature>
<feature type="transmembrane region" description="Helical" evidence="7">
    <location>
        <begin position="115"/>
        <end position="138"/>
    </location>
</feature>
<dbReference type="PANTHER" id="PTHR43141">
    <property type="entry name" value="CYTOCHROME BD2 SUBUNIT II"/>
    <property type="match status" value="1"/>
</dbReference>
<name>A0A329R2G0_9ACTN</name>
<evidence type="ECO:0000313" key="9">
    <source>
        <dbReference type="Proteomes" id="UP000250462"/>
    </source>
</evidence>
<keyword evidence="9" id="KW-1185">Reference proteome</keyword>
<proteinExistence type="inferred from homology"/>
<dbReference type="EMBL" id="QMIG01000001">
    <property type="protein sequence ID" value="RAW18757.1"/>
    <property type="molecule type" value="Genomic_DNA"/>
</dbReference>
<comment type="subcellular location">
    <subcellularLocation>
        <location evidence="1">Cell membrane</location>
        <topology evidence="1">Multi-pass membrane protein</topology>
    </subcellularLocation>
</comment>
<evidence type="ECO:0000256" key="6">
    <source>
        <dbReference type="ARBA" id="ARBA00023136"/>
    </source>
</evidence>
<feature type="transmembrane region" description="Helical" evidence="7">
    <location>
        <begin position="6"/>
        <end position="32"/>
    </location>
</feature>
<accession>A0A329R2G0</accession>
<comment type="caution">
    <text evidence="8">The sequence shown here is derived from an EMBL/GenBank/DDBJ whole genome shotgun (WGS) entry which is preliminary data.</text>
</comment>
<evidence type="ECO:0000256" key="4">
    <source>
        <dbReference type="ARBA" id="ARBA00022692"/>
    </source>
</evidence>
<evidence type="ECO:0000313" key="8">
    <source>
        <dbReference type="EMBL" id="RAW18757.1"/>
    </source>
</evidence>
<dbReference type="Pfam" id="PF02322">
    <property type="entry name" value="Cyt_bd_oxida_II"/>
    <property type="match status" value="1"/>
</dbReference>